<gene>
    <name evidence="8" type="ORF">QQ020_16705</name>
</gene>
<sequence>MRKILLYLPIIVGLLIFPMGCDQYLEEDLFSSFGEGNFPNEATVETMVNATHRFMGVLVVNNHRMFWATEFPTPSVHYRFRQVHERNHLSTWSWNNTFTDPAYFEIMDHIWNTIRMSNDIIGLVPDIEMEDTQRQAEIVGEAKFLRAMTYFYAVRLWGGMPIIDKAQTLDDELFPARSSIAETYAFIIQDLQDAASVLPTRSEYTSRGFNAGHITKGAALGTLAKVYLTMAGEPLNDNSNLQAAKDALDQVISSGEYALVQSATPYQDLWDWQNDNNEEFIYAIQKQGTQQNFRGIFGYMTPSDPTEGIWTTTTDFSAGSALDGVPPEFAKWYESHDSGPRYDWTIITEYTLTRDNATHSAGEVFTMEDGDRAQGYIGKYRAVGAELDNNFFCPNNFPVLRYADVLLMHSEVTNELGSADYTGLNATRARAGLPPLSGLSQSEFRDAVFLERDLELTFEQNMLFDMRRRGLEYCKAKLEGFYNPNQNESSPGAGDGYPQDFQFTIEPHRMLYPYPPRELASNPNLEQNPGY</sequence>
<evidence type="ECO:0000256" key="5">
    <source>
        <dbReference type="ARBA" id="ARBA00023237"/>
    </source>
</evidence>
<reference evidence="8" key="1">
    <citation type="submission" date="2023-06" db="EMBL/GenBank/DDBJ databases">
        <title>Genomic of Agaribacillus aureum.</title>
        <authorList>
            <person name="Wang G."/>
        </authorList>
    </citation>
    <scope>NUCLEOTIDE SEQUENCE</scope>
    <source>
        <strain evidence="8">BMA12</strain>
    </source>
</reference>
<dbReference type="EMBL" id="JAUJEB010000003">
    <property type="protein sequence ID" value="MDN5213715.1"/>
    <property type="molecule type" value="Genomic_DNA"/>
</dbReference>
<comment type="caution">
    <text evidence="8">The sequence shown here is derived from an EMBL/GenBank/DDBJ whole genome shotgun (WGS) entry which is preliminary data.</text>
</comment>
<organism evidence="8 9">
    <name type="scientific">Agaribacillus aureus</name>
    <dbReference type="NCBI Taxonomy" id="3051825"/>
    <lineage>
        <taxon>Bacteria</taxon>
        <taxon>Pseudomonadati</taxon>
        <taxon>Bacteroidota</taxon>
        <taxon>Cytophagia</taxon>
        <taxon>Cytophagales</taxon>
        <taxon>Splendidivirgaceae</taxon>
        <taxon>Agaribacillus</taxon>
    </lineage>
</organism>
<keyword evidence="5" id="KW-0998">Cell outer membrane</keyword>
<comment type="subcellular location">
    <subcellularLocation>
        <location evidence="1">Cell outer membrane</location>
    </subcellularLocation>
</comment>
<evidence type="ECO:0000259" key="7">
    <source>
        <dbReference type="Pfam" id="PF14322"/>
    </source>
</evidence>
<accession>A0ABT8L7I5</accession>
<dbReference type="Gene3D" id="1.25.40.390">
    <property type="match status" value="1"/>
</dbReference>
<evidence type="ECO:0000256" key="1">
    <source>
        <dbReference type="ARBA" id="ARBA00004442"/>
    </source>
</evidence>
<name>A0ABT8L7I5_9BACT</name>
<proteinExistence type="inferred from homology"/>
<evidence type="ECO:0000259" key="6">
    <source>
        <dbReference type="Pfam" id="PF07980"/>
    </source>
</evidence>
<evidence type="ECO:0000313" key="8">
    <source>
        <dbReference type="EMBL" id="MDN5213715.1"/>
    </source>
</evidence>
<evidence type="ECO:0000256" key="3">
    <source>
        <dbReference type="ARBA" id="ARBA00022729"/>
    </source>
</evidence>
<dbReference type="InterPro" id="IPR012944">
    <property type="entry name" value="SusD_RagB_dom"/>
</dbReference>
<dbReference type="SUPFAM" id="SSF48452">
    <property type="entry name" value="TPR-like"/>
    <property type="match status" value="1"/>
</dbReference>
<dbReference type="Pfam" id="PF07980">
    <property type="entry name" value="SusD_RagB"/>
    <property type="match status" value="1"/>
</dbReference>
<feature type="domain" description="SusD-like N-terminal" evidence="7">
    <location>
        <begin position="86"/>
        <end position="228"/>
    </location>
</feature>
<keyword evidence="4" id="KW-0472">Membrane</keyword>
<evidence type="ECO:0000256" key="4">
    <source>
        <dbReference type="ARBA" id="ARBA00023136"/>
    </source>
</evidence>
<feature type="domain" description="RagB/SusD" evidence="6">
    <location>
        <begin position="378"/>
        <end position="531"/>
    </location>
</feature>
<dbReference type="Pfam" id="PF14322">
    <property type="entry name" value="SusD-like_3"/>
    <property type="match status" value="1"/>
</dbReference>
<comment type="similarity">
    <text evidence="2">Belongs to the SusD family.</text>
</comment>
<keyword evidence="3" id="KW-0732">Signal</keyword>
<dbReference type="InterPro" id="IPR033985">
    <property type="entry name" value="SusD-like_N"/>
</dbReference>
<dbReference type="Proteomes" id="UP001172083">
    <property type="component" value="Unassembled WGS sequence"/>
</dbReference>
<keyword evidence="9" id="KW-1185">Reference proteome</keyword>
<dbReference type="InterPro" id="IPR011990">
    <property type="entry name" value="TPR-like_helical_dom_sf"/>
</dbReference>
<protein>
    <submittedName>
        <fullName evidence="8">RagB/SusD family nutrient uptake outer membrane protein</fullName>
    </submittedName>
</protein>
<evidence type="ECO:0000313" key="9">
    <source>
        <dbReference type="Proteomes" id="UP001172083"/>
    </source>
</evidence>
<dbReference type="RefSeq" id="WP_346759052.1">
    <property type="nucleotide sequence ID" value="NZ_JAUJEB010000003.1"/>
</dbReference>
<evidence type="ECO:0000256" key="2">
    <source>
        <dbReference type="ARBA" id="ARBA00006275"/>
    </source>
</evidence>